<sequence length="254" mass="27934">ISIAAAAYGSCPFVSPPLDLASGSLNQLVDTILLNLLVPESTIEVADPINLSQGVVASNIRVYQLDTIHRACPIQLQTNDSLGCTERGLLLKACFEATQIRVNLSLTTPYLGFKHGNYILKLPTATIQMEMKLFAPDIENKSPIKKPAQLVSISTKLSKEITITPLSSSWTKNIASGLIKLIYPLIRSKLTQALDDRLLRMANDRLKAYPINPLFVSSPDPIEPKVDQKRQKRSADCLQAVRETPRLMAFPLGK</sequence>
<reference evidence="1" key="1">
    <citation type="submission" date="2019-05" db="EMBL/GenBank/DDBJ databases">
        <title>Annotation for the trematode Fasciolopsis buski.</title>
        <authorList>
            <person name="Choi Y.-J."/>
        </authorList>
    </citation>
    <scope>NUCLEOTIDE SEQUENCE</scope>
    <source>
        <strain evidence="1">HT</strain>
        <tissue evidence="1">Whole worm</tissue>
    </source>
</reference>
<dbReference type="EMBL" id="LUCM01005739">
    <property type="protein sequence ID" value="KAA0192359.1"/>
    <property type="molecule type" value="Genomic_DNA"/>
</dbReference>
<keyword evidence="2" id="KW-1185">Reference proteome</keyword>
<name>A0A8E0RZU1_9TREM</name>
<organism evidence="1 2">
    <name type="scientific">Fasciolopsis buskii</name>
    <dbReference type="NCBI Taxonomy" id="27845"/>
    <lineage>
        <taxon>Eukaryota</taxon>
        <taxon>Metazoa</taxon>
        <taxon>Spiralia</taxon>
        <taxon>Lophotrochozoa</taxon>
        <taxon>Platyhelminthes</taxon>
        <taxon>Trematoda</taxon>
        <taxon>Digenea</taxon>
        <taxon>Plagiorchiida</taxon>
        <taxon>Echinostomata</taxon>
        <taxon>Echinostomatoidea</taxon>
        <taxon>Fasciolidae</taxon>
        <taxon>Fasciolopsis</taxon>
    </lineage>
</organism>
<evidence type="ECO:0000313" key="2">
    <source>
        <dbReference type="Proteomes" id="UP000728185"/>
    </source>
</evidence>
<dbReference type="Proteomes" id="UP000728185">
    <property type="component" value="Unassembled WGS sequence"/>
</dbReference>
<evidence type="ECO:0000313" key="1">
    <source>
        <dbReference type="EMBL" id="KAA0192359.1"/>
    </source>
</evidence>
<dbReference type="AlphaFoldDB" id="A0A8E0RZU1"/>
<proteinExistence type="predicted"/>
<accession>A0A8E0RZU1</accession>
<comment type="caution">
    <text evidence="1">The sequence shown here is derived from an EMBL/GenBank/DDBJ whole genome shotgun (WGS) entry which is preliminary data.</text>
</comment>
<protein>
    <submittedName>
        <fullName evidence="1">Uncharacterized protein</fullName>
    </submittedName>
</protein>
<feature type="non-terminal residue" evidence="1">
    <location>
        <position position="254"/>
    </location>
</feature>
<dbReference type="OrthoDB" id="6232118at2759"/>
<gene>
    <name evidence="1" type="ORF">FBUS_02690</name>
</gene>